<dbReference type="EMBL" id="MHLO01000043">
    <property type="protein sequence ID" value="OGZ10949.1"/>
    <property type="molecule type" value="Genomic_DNA"/>
</dbReference>
<organism evidence="4 5">
    <name type="scientific">Candidatus Lloydbacteria bacterium RIFCSPHIGHO2_02_FULL_54_17</name>
    <dbReference type="NCBI Taxonomy" id="1798664"/>
    <lineage>
        <taxon>Bacteria</taxon>
        <taxon>Candidatus Lloydiibacteriota</taxon>
    </lineage>
</organism>
<name>A0A1G2DBE4_9BACT</name>
<proteinExistence type="predicted"/>
<feature type="coiled-coil region" evidence="1">
    <location>
        <begin position="52"/>
        <end position="79"/>
    </location>
</feature>
<evidence type="ECO:0000256" key="3">
    <source>
        <dbReference type="SAM" id="Phobius"/>
    </source>
</evidence>
<keyword evidence="3" id="KW-1133">Transmembrane helix</keyword>
<evidence type="ECO:0000256" key="2">
    <source>
        <dbReference type="SAM" id="MobiDB-lite"/>
    </source>
</evidence>
<protein>
    <submittedName>
        <fullName evidence="4">Uncharacterized protein</fullName>
    </submittedName>
</protein>
<gene>
    <name evidence="4" type="ORF">A3C93_02805</name>
</gene>
<feature type="transmembrane region" description="Helical" evidence="3">
    <location>
        <begin position="29"/>
        <end position="51"/>
    </location>
</feature>
<comment type="caution">
    <text evidence="4">The sequence shown here is derived from an EMBL/GenBank/DDBJ whole genome shotgun (WGS) entry which is preliminary data.</text>
</comment>
<accession>A0A1G2DBE4</accession>
<feature type="region of interest" description="Disordered" evidence="2">
    <location>
        <begin position="194"/>
        <end position="218"/>
    </location>
</feature>
<keyword evidence="1" id="KW-0175">Coiled coil</keyword>
<dbReference type="Proteomes" id="UP000178636">
    <property type="component" value="Unassembled WGS sequence"/>
</dbReference>
<reference evidence="4 5" key="1">
    <citation type="journal article" date="2016" name="Nat. Commun.">
        <title>Thousands of microbial genomes shed light on interconnected biogeochemical processes in an aquifer system.</title>
        <authorList>
            <person name="Anantharaman K."/>
            <person name="Brown C.T."/>
            <person name="Hug L.A."/>
            <person name="Sharon I."/>
            <person name="Castelle C.J."/>
            <person name="Probst A.J."/>
            <person name="Thomas B.C."/>
            <person name="Singh A."/>
            <person name="Wilkins M.J."/>
            <person name="Karaoz U."/>
            <person name="Brodie E.L."/>
            <person name="Williams K.H."/>
            <person name="Hubbard S.S."/>
            <person name="Banfield J.F."/>
        </authorList>
    </citation>
    <scope>NUCLEOTIDE SEQUENCE [LARGE SCALE GENOMIC DNA]</scope>
</reference>
<evidence type="ECO:0000313" key="5">
    <source>
        <dbReference type="Proteomes" id="UP000178636"/>
    </source>
</evidence>
<dbReference type="STRING" id="1798664.A3C93_02805"/>
<dbReference type="AlphaFoldDB" id="A0A1G2DBE4"/>
<evidence type="ECO:0000313" key="4">
    <source>
        <dbReference type="EMBL" id="OGZ10949.1"/>
    </source>
</evidence>
<evidence type="ECO:0000256" key="1">
    <source>
        <dbReference type="SAM" id="Coils"/>
    </source>
</evidence>
<keyword evidence="3" id="KW-0472">Membrane</keyword>
<sequence length="218" mass="24093">MDKFDTSFIPQQPLLKVEGSSRVKERVNLPLIIGFVFLFVSALVFGGLYFYEMSVERRIVALEKDLEEKEAMLNIADIDRYKKIDERLTLARQLLEEHIAFSSILALLEKITAEDIGFTTLSYAPSEGGAIKVSLHGLAPSYSAVYVQAEAWRGMKQLLKEVKMEMPVLNPDDGTVGFGASLTIDTGYTKYARTAREGGGAPSVETSTDTDAVTDEPQ</sequence>
<keyword evidence="3" id="KW-0812">Transmembrane</keyword>